<dbReference type="OrthoDB" id="2250022at2759"/>
<keyword evidence="7" id="KW-0539">Nucleus</keyword>
<dbReference type="SMART" id="SM00341">
    <property type="entry name" value="HRDC"/>
    <property type="match status" value="1"/>
</dbReference>
<dbReference type="SUPFAM" id="SSF47819">
    <property type="entry name" value="HRDC-like"/>
    <property type="match status" value="1"/>
</dbReference>
<evidence type="ECO:0000256" key="6">
    <source>
        <dbReference type="ARBA" id="ARBA00022839"/>
    </source>
</evidence>
<dbReference type="InterPro" id="IPR049559">
    <property type="entry name" value="Rrp6p-like_exo"/>
</dbReference>
<dbReference type="InterPro" id="IPR036397">
    <property type="entry name" value="RNaseH_sf"/>
</dbReference>
<feature type="compositionally biased region" description="Low complexity" evidence="9">
    <location>
        <begin position="104"/>
        <end position="115"/>
    </location>
</feature>
<evidence type="ECO:0000256" key="9">
    <source>
        <dbReference type="SAM" id="MobiDB-lite"/>
    </source>
</evidence>
<reference evidence="11" key="1">
    <citation type="journal article" date="2021" name="Open Biol.">
        <title>Shared evolutionary footprints suggest mitochondrial oxidative damage underlies multiple complex I losses in fungi.</title>
        <authorList>
            <person name="Schikora-Tamarit M.A."/>
            <person name="Marcet-Houben M."/>
            <person name="Nosek J."/>
            <person name="Gabaldon T."/>
        </authorList>
    </citation>
    <scope>NUCLEOTIDE SEQUENCE</scope>
    <source>
        <strain evidence="11">CBS6341</strain>
    </source>
</reference>
<comment type="similarity">
    <text evidence="8">Belongs to the exosome component 10/RRP6 family.</text>
</comment>
<comment type="subcellular location">
    <subcellularLocation>
        <location evidence="1">Nucleus</location>
    </subcellularLocation>
</comment>
<dbReference type="InterPro" id="IPR012588">
    <property type="entry name" value="Exosome-assoc_fac_Rrp6_N"/>
</dbReference>
<dbReference type="InterPro" id="IPR045092">
    <property type="entry name" value="Rrp6-like"/>
</dbReference>
<feature type="compositionally biased region" description="Basic and acidic residues" evidence="9">
    <location>
        <begin position="706"/>
        <end position="718"/>
    </location>
</feature>
<feature type="region of interest" description="Disordered" evidence="9">
    <location>
        <begin position="102"/>
        <end position="137"/>
    </location>
</feature>
<dbReference type="GO" id="GO:0071039">
    <property type="term" value="P:nuclear polyadenylation-dependent CUT catabolic process"/>
    <property type="evidence" value="ECO:0007669"/>
    <property type="project" value="TreeGrafter"/>
</dbReference>
<name>A0A9P8PNX1_9ASCO</name>
<comment type="caution">
    <text evidence="11">The sequence shown here is derived from an EMBL/GenBank/DDBJ whole genome shotgun (WGS) entry which is preliminary data.</text>
</comment>
<keyword evidence="4" id="KW-0378">Hydrolase</keyword>
<dbReference type="Proteomes" id="UP000769528">
    <property type="component" value="Unassembled WGS sequence"/>
</dbReference>
<evidence type="ECO:0000256" key="1">
    <source>
        <dbReference type="ARBA" id="ARBA00004123"/>
    </source>
</evidence>
<dbReference type="InterPro" id="IPR012337">
    <property type="entry name" value="RNaseH-like_sf"/>
</dbReference>
<dbReference type="GO" id="GO:0071037">
    <property type="term" value="P:nuclear polyadenylation-dependent snRNA catabolic process"/>
    <property type="evidence" value="ECO:0007669"/>
    <property type="project" value="TreeGrafter"/>
</dbReference>
<keyword evidence="2" id="KW-0698">rRNA processing</keyword>
<evidence type="ECO:0000256" key="2">
    <source>
        <dbReference type="ARBA" id="ARBA00022552"/>
    </source>
</evidence>
<dbReference type="GO" id="GO:0071044">
    <property type="term" value="P:histone mRNA catabolic process"/>
    <property type="evidence" value="ECO:0007669"/>
    <property type="project" value="TreeGrafter"/>
</dbReference>
<dbReference type="GO" id="GO:0071036">
    <property type="term" value="P:nuclear polyadenylation-dependent snoRNA catabolic process"/>
    <property type="evidence" value="ECO:0007669"/>
    <property type="project" value="TreeGrafter"/>
</dbReference>
<dbReference type="SUPFAM" id="SSF53098">
    <property type="entry name" value="Ribonuclease H-like"/>
    <property type="match status" value="1"/>
</dbReference>
<protein>
    <recommendedName>
        <fullName evidence="10">HRDC domain-containing protein</fullName>
    </recommendedName>
</protein>
<dbReference type="GO" id="GO:0000175">
    <property type="term" value="F:3'-5'-RNA exonuclease activity"/>
    <property type="evidence" value="ECO:0007669"/>
    <property type="project" value="InterPro"/>
</dbReference>
<evidence type="ECO:0000259" key="10">
    <source>
        <dbReference type="PROSITE" id="PS50967"/>
    </source>
</evidence>
<dbReference type="PANTHER" id="PTHR12124">
    <property type="entry name" value="POLYMYOSITIS/SCLERODERMA AUTOANTIGEN-RELATED"/>
    <property type="match status" value="1"/>
</dbReference>
<dbReference type="Gene3D" id="1.10.150.80">
    <property type="entry name" value="HRDC domain"/>
    <property type="match status" value="1"/>
</dbReference>
<dbReference type="GO" id="GO:0071040">
    <property type="term" value="P:nuclear polyadenylation-dependent antisense transcript catabolic process"/>
    <property type="evidence" value="ECO:0007669"/>
    <property type="project" value="TreeGrafter"/>
</dbReference>
<feature type="domain" description="HRDC" evidence="10">
    <location>
        <begin position="443"/>
        <end position="523"/>
    </location>
</feature>
<dbReference type="PANTHER" id="PTHR12124:SF47">
    <property type="entry name" value="EXOSOME COMPONENT 10"/>
    <property type="match status" value="1"/>
</dbReference>
<dbReference type="GO" id="GO:0000176">
    <property type="term" value="C:nuclear exosome (RNase complex)"/>
    <property type="evidence" value="ECO:0007669"/>
    <property type="project" value="InterPro"/>
</dbReference>
<dbReference type="GO" id="GO:0000467">
    <property type="term" value="P:exonucleolytic trimming to generate mature 3'-end of 5.8S rRNA from tricistronic rRNA transcript (SSU-rRNA, 5.8S rRNA, LSU-rRNA)"/>
    <property type="evidence" value="ECO:0007669"/>
    <property type="project" value="InterPro"/>
</dbReference>
<evidence type="ECO:0000256" key="5">
    <source>
        <dbReference type="ARBA" id="ARBA00022835"/>
    </source>
</evidence>
<dbReference type="GO" id="GO:0000166">
    <property type="term" value="F:nucleotide binding"/>
    <property type="evidence" value="ECO:0007669"/>
    <property type="project" value="InterPro"/>
</dbReference>
<keyword evidence="6" id="KW-0269">Exonuclease</keyword>
<feature type="compositionally biased region" description="Polar residues" evidence="9">
    <location>
        <begin position="121"/>
        <end position="137"/>
    </location>
</feature>
<reference evidence="11" key="2">
    <citation type="submission" date="2021-01" db="EMBL/GenBank/DDBJ databases">
        <authorList>
            <person name="Schikora-Tamarit M.A."/>
        </authorList>
    </citation>
    <scope>NUCLEOTIDE SEQUENCE</scope>
    <source>
        <strain evidence="11">CBS6341</strain>
    </source>
</reference>
<dbReference type="GO" id="GO:0005730">
    <property type="term" value="C:nucleolus"/>
    <property type="evidence" value="ECO:0007669"/>
    <property type="project" value="TreeGrafter"/>
</dbReference>
<dbReference type="InterPro" id="IPR044876">
    <property type="entry name" value="HRDC_dom_sf"/>
</dbReference>
<dbReference type="Pfam" id="PF01612">
    <property type="entry name" value="DNA_pol_A_exo1"/>
    <property type="match status" value="1"/>
</dbReference>
<keyword evidence="5" id="KW-0271">Exosome</keyword>
<evidence type="ECO:0000256" key="3">
    <source>
        <dbReference type="ARBA" id="ARBA00022722"/>
    </source>
</evidence>
<dbReference type="GO" id="GO:0071051">
    <property type="term" value="P:poly(A)-dependent snoRNA 3'-end processing"/>
    <property type="evidence" value="ECO:0007669"/>
    <property type="project" value="TreeGrafter"/>
</dbReference>
<dbReference type="AlphaFoldDB" id="A0A9P8PNX1"/>
<evidence type="ECO:0000256" key="8">
    <source>
        <dbReference type="ARBA" id="ARBA00043957"/>
    </source>
</evidence>
<sequence>MSSNKSSKAVNDILPKLGAVIRASSGLASNDIKFYKSLDNSIDSSSNSTSDRILSLINELLDSVESNDIFSVETNTLTENWNVVSGILDNFLERSDVSFDKLRSQQSSESGQPGPRLTYLDDSTNFNANNSQKRQVKPQTLFKTSVDNSEKQPFKPLLKVKPHSILSFDECFKLTEETEDVPSHYEQPYKTEILKQEYNRSILEKSEPIPFKDWETTEAIWVDSIESLNSMLSELKKVSEIAVDLEHHDYRTYYGLVCLMQISTRDQDWIIDTLTLREELGILNEVFADSKITKVFHGAFMDIIWLQRDLGIYVVSLFDTYHASKKLGFPKHSLAYLLERFAHFKTSKKYQLADWRIRPLTKPMRAYARSDTHFLLYIFDQLKNMLLEKNSLGEVLFESRNVALRRFEYTKFRPKNSNNQSNTVSPIDKADPWKNLIYQYNLSPSRSKLVKALYEWRDTVAREEDESPRYVMSNQLLVSLASLAPVDSAGVLSSSTNITEHVRKSSKVVATIIQNCINEIEEEDLRLMNDAHDFYDSSKIHPTEITIENVETFEKIFTEHTENLKGEIKSSSFSESSKLFGRAIDAEQNFIRFSPNLEVSRTIDERLKRIQNGLQDFTNIAVPIPTHDIPIENKETKSEIHINELPEALEEAPQMFGDADDIIVLKTKKVQRNSIKDLSRSENNEAFDYSKANKVIKKQNFFEARKEEKKLDKKRSSDTFDPYSQIPDGGPRPAKKQQKLLAGKTMSYRSKK</sequence>
<dbReference type="CDD" id="cd06147">
    <property type="entry name" value="Rrp6p_like_exo"/>
    <property type="match status" value="1"/>
</dbReference>
<proteinExistence type="inferred from homology"/>
<gene>
    <name evidence="11" type="ORF">WICMUC_002610</name>
</gene>
<evidence type="ECO:0000313" key="11">
    <source>
        <dbReference type="EMBL" id="KAH3675521.1"/>
    </source>
</evidence>
<dbReference type="FunFam" id="3.30.420.10:FF:000059">
    <property type="entry name" value="Exosome complex exonuclease Rrp6"/>
    <property type="match status" value="1"/>
</dbReference>
<dbReference type="GO" id="GO:0071035">
    <property type="term" value="P:nuclear polyadenylation-dependent rRNA catabolic process"/>
    <property type="evidence" value="ECO:0007669"/>
    <property type="project" value="TreeGrafter"/>
</dbReference>
<evidence type="ECO:0000313" key="12">
    <source>
        <dbReference type="Proteomes" id="UP000769528"/>
    </source>
</evidence>
<dbReference type="PROSITE" id="PS50967">
    <property type="entry name" value="HRDC"/>
    <property type="match status" value="1"/>
</dbReference>
<organism evidence="11 12">
    <name type="scientific">Wickerhamomyces mucosus</name>
    <dbReference type="NCBI Taxonomy" id="1378264"/>
    <lineage>
        <taxon>Eukaryota</taxon>
        <taxon>Fungi</taxon>
        <taxon>Dikarya</taxon>
        <taxon>Ascomycota</taxon>
        <taxon>Saccharomycotina</taxon>
        <taxon>Saccharomycetes</taxon>
        <taxon>Phaffomycetales</taxon>
        <taxon>Wickerhamomycetaceae</taxon>
        <taxon>Wickerhamomyces</taxon>
    </lineage>
</organism>
<accession>A0A9P8PNX1</accession>
<evidence type="ECO:0000256" key="7">
    <source>
        <dbReference type="ARBA" id="ARBA00023242"/>
    </source>
</evidence>
<dbReference type="InterPro" id="IPR002562">
    <property type="entry name" value="3'-5'_exonuclease_dom"/>
</dbReference>
<dbReference type="SMART" id="SM00474">
    <property type="entry name" value="35EXOc"/>
    <property type="match status" value="1"/>
</dbReference>
<dbReference type="GO" id="GO:0003727">
    <property type="term" value="F:single-stranded RNA binding"/>
    <property type="evidence" value="ECO:0007669"/>
    <property type="project" value="TreeGrafter"/>
</dbReference>
<dbReference type="Gene3D" id="3.30.420.10">
    <property type="entry name" value="Ribonuclease H-like superfamily/Ribonuclease H"/>
    <property type="match status" value="1"/>
</dbReference>
<dbReference type="InterPro" id="IPR002121">
    <property type="entry name" value="HRDC_dom"/>
</dbReference>
<dbReference type="InterPro" id="IPR010997">
    <property type="entry name" value="HRDC-like_sf"/>
</dbReference>
<keyword evidence="12" id="KW-1185">Reference proteome</keyword>
<dbReference type="Pfam" id="PF00570">
    <property type="entry name" value="HRDC"/>
    <property type="match status" value="1"/>
</dbReference>
<dbReference type="GO" id="GO:0071038">
    <property type="term" value="P:TRAMP-dependent tRNA surveillance pathway"/>
    <property type="evidence" value="ECO:0007669"/>
    <property type="project" value="TreeGrafter"/>
</dbReference>
<dbReference type="EMBL" id="JAEUBF010000753">
    <property type="protein sequence ID" value="KAH3675521.1"/>
    <property type="molecule type" value="Genomic_DNA"/>
</dbReference>
<dbReference type="Pfam" id="PF08066">
    <property type="entry name" value="PMC2NT"/>
    <property type="match status" value="1"/>
</dbReference>
<evidence type="ECO:0000256" key="4">
    <source>
        <dbReference type="ARBA" id="ARBA00022801"/>
    </source>
</evidence>
<keyword evidence="3" id="KW-0540">Nuclease</keyword>
<feature type="region of interest" description="Disordered" evidence="9">
    <location>
        <begin position="706"/>
        <end position="752"/>
    </location>
</feature>